<name>A0A0H5Q0Z8_9ZZZZ</name>
<feature type="domain" description="Replication-associated protein G2P N-terminal" evidence="1">
    <location>
        <begin position="1"/>
        <end position="235"/>
    </location>
</feature>
<reference evidence="3" key="2">
    <citation type="submission" date="2015-07" db="EMBL/GenBank/DDBJ databases">
        <title>Plasmids, circular viruses and viroids from rat gut.</title>
        <authorList>
            <person name="Jorgensen T.J."/>
            <person name="Hansen M.A."/>
            <person name="Xu Z."/>
            <person name="Tabak M.A."/>
            <person name="Sorensen S.J."/>
            <person name="Hansen L.H."/>
        </authorList>
    </citation>
    <scope>NUCLEOTIDE SEQUENCE</scope>
    <source>
        <strain evidence="3">RGRH0655</strain>
    </source>
</reference>
<protein>
    <recommendedName>
        <fullName evidence="4">Replication-associated protein G2P N-terminal domain-containing protein</fullName>
    </recommendedName>
</protein>
<feature type="domain" description="Replication-associated protein G2P C-terminal" evidence="2">
    <location>
        <begin position="274"/>
        <end position="335"/>
    </location>
</feature>
<evidence type="ECO:0008006" key="4">
    <source>
        <dbReference type="Google" id="ProtNLM"/>
    </source>
</evidence>
<dbReference type="EMBL" id="LN853279">
    <property type="protein sequence ID" value="CRY95528.1"/>
    <property type="molecule type" value="Genomic_DNA"/>
</dbReference>
<sequence length="348" mass="39564">MIDWITAKLPFTHKSAISDGMVVHLDDDGNNKFYKLKRKELRGSFETGIHCWTELGEENPDGTYPFLWVSGNPVKLFQGHNVWGSNDLHGLLFETFRFLAESLVSFGAQPTDLDLQSVKRGAVHLTRVDLTESFLLPSLSDCKAWIRAAEFTTRMKHRGRGQMTSGTLYFGKNSERWATKIYAKGQEVREHLTKQPGIFGLRHALDYADQCLRIEHVLRGKELNRRGLDLAGNWDDTTGEVLHLELLSKLEFSEAVTISPTVLDDLPGSLRGAYALWQEGHDLRKVYSRPTFYRYRSQLLAHGIDISIQQQGRPDNVVPLVRVLEAVPASIPEWAHGTSLYFEPRRFA</sequence>
<evidence type="ECO:0000259" key="2">
    <source>
        <dbReference type="Pfam" id="PF05155"/>
    </source>
</evidence>
<dbReference type="InterPro" id="IPR006516">
    <property type="entry name" value="G2P"/>
</dbReference>
<evidence type="ECO:0000313" key="3">
    <source>
        <dbReference type="EMBL" id="CRY95528.1"/>
    </source>
</evidence>
<dbReference type="Pfam" id="PF05155">
    <property type="entry name" value="G2P_X_C"/>
    <property type="match status" value="1"/>
</dbReference>
<dbReference type="InterPro" id="IPR022688">
    <property type="entry name" value="G2P_C"/>
</dbReference>
<organism evidence="3">
    <name type="scientific">uncultured prokaryote</name>
    <dbReference type="NCBI Taxonomy" id="198431"/>
    <lineage>
        <taxon>unclassified sequences</taxon>
        <taxon>environmental samples</taxon>
    </lineage>
</organism>
<dbReference type="AlphaFoldDB" id="A0A0H5Q0Z8"/>
<proteinExistence type="predicted"/>
<dbReference type="InterPro" id="IPR022686">
    <property type="entry name" value="G2P_N"/>
</dbReference>
<dbReference type="GO" id="GO:0006260">
    <property type="term" value="P:DNA replication"/>
    <property type="evidence" value="ECO:0007669"/>
    <property type="project" value="InterPro"/>
</dbReference>
<dbReference type="NCBIfam" id="TIGR01629">
    <property type="entry name" value="rep_II_X"/>
    <property type="match status" value="1"/>
</dbReference>
<dbReference type="Pfam" id="PF05144">
    <property type="entry name" value="Phage_CRI"/>
    <property type="match status" value="1"/>
</dbReference>
<reference evidence="3" key="1">
    <citation type="submission" date="2015-06" db="EMBL/GenBank/DDBJ databases">
        <authorList>
            <person name="Joergensen T."/>
        </authorList>
    </citation>
    <scope>NUCLEOTIDE SEQUENCE</scope>
    <source>
        <strain evidence="3">RGRH0655</strain>
    </source>
</reference>
<evidence type="ECO:0000259" key="1">
    <source>
        <dbReference type="Pfam" id="PF05144"/>
    </source>
</evidence>
<accession>A0A0H5Q0Z8</accession>